<dbReference type="InterPro" id="IPR018957">
    <property type="entry name" value="Znf_C3HC4_RING-type"/>
</dbReference>
<feature type="compositionally biased region" description="Gly residues" evidence="6">
    <location>
        <begin position="308"/>
        <end position="317"/>
    </location>
</feature>
<feature type="compositionally biased region" description="Low complexity" evidence="6">
    <location>
        <begin position="924"/>
        <end position="948"/>
    </location>
</feature>
<feature type="compositionally biased region" description="Basic and acidic residues" evidence="6">
    <location>
        <begin position="466"/>
        <end position="483"/>
    </location>
</feature>
<dbReference type="InterPro" id="IPR000315">
    <property type="entry name" value="Znf_B-box"/>
</dbReference>
<feature type="compositionally biased region" description="Polar residues" evidence="6">
    <location>
        <begin position="879"/>
        <end position="890"/>
    </location>
</feature>
<feature type="compositionally biased region" description="Polar residues" evidence="6">
    <location>
        <begin position="844"/>
        <end position="856"/>
    </location>
</feature>
<keyword evidence="3" id="KW-0862">Zinc</keyword>
<reference evidence="9 10" key="1">
    <citation type="submission" date="2019-07" db="EMBL/GenBank/DDBJ databases">
        <title>Draft genome assembly of a fouling barnacle, Amphibalanus amphitrite (Darwin, 1854): The first reference genome for Thecostraca.</title>
        <authorList>
            <person name="Kim W."/>
        </authorList>
    </citation>
    <scope>NUCLEOTIDE SEQUENCE [LARGE SCALE GENOMIC DNA]</scope>
    <source>
        <strain evidence="9">SNU_AA5</strain>
        <tissue evidence="9">Soma without cirri and trophi</tissue>
    </source>
</reference>
<dbReference type="PROSITE" id="PS50119">
    <property type="entry name" value="ZF_BBOX"/>
    <property type="match status" value="1"/>
</dbReference>
<feature type="coiled-coil region" evidence="5">
    <location>
        <begin position="201"/>
        <end position="228"/>
    </location>
</feature>
<keyword evidence="5" id="KW-0175">Coiled coil</keyword>
<feature type="compositionally biased region" description="Basic residues" evidence="6">
    <location>
        <begin position="394"/>
        <end position="404"/>
    </location>
</feature>
<feature type="domain" description="B box-type" evidence="8">
    <location>
        <begin position="92"/>
        <end position="135"/>
    </location>
</feature>
<evidence type="ECO:0000256" key="2">
    <source>
        <dbReference type="ARBA" id="ARBA00022771"/>
    </source>
</evidence>
<feature type="compositionally biased region" description="Polar residues" evidence="6">
    <location>
        <begin position="1002"/>
        <end position="1014"/>
    </location>
</feature>
<dbReference type="PANTHER" id="PTHR25462">
    <property type="entry name" value="BONUS, ISOFORM C-RELATED"/>
    <property type="match status" value="1"/>
</dbReference>
<evidence type="ECO:0000256" key="6">
    <source>
        <dbReference type="SAM" id="MobiDB-lite"/>
    </source>
</evidence>
<accession>A0A6A4W983</accession>
<comment type="caution">
    <text evidence="9">The sequence shown here is derived from an EMBL/GenBank/DDBJ whole genome shotgun (WGS) entry which is preliminary data.</text>
</comment>
<evidence type="ECO:0000313" key="10">
    <source>
        <dbReference type="Proteomes" id="UP000440578"/>
    </source>
</evidence>
<evidence type="ECO:0000256" key="5">
    <source>
        <dbReference type="SAM" id="Coils"/>
    </source>
</evidence>
<dbReference type="InterPro" id="IPR013083">
    <property type="entry name" value="Znf_RING/FYVE/PHD"/>
</dbReference>
<feature type="compositionally biased region" description="Low complexity" evidence="6">
    <location>
        <begin position="609"/>
        <end position="624"/>
    </location>
</feature>
<dbReference type="SUPFAM" id="SSF57850">
    <property type="entry name" value="RING/U-box"/>
    <property type="match status" value="1"/>
</dbReference>
<evidence type="ECO:0000313" key="9">
    <source>
        <dbReference type="EMBL" id="KAF0303946.1"/>
    </source>
</evidence>
<evidence type="ECO:0000256" key="3">
    <source>
        <dbReference type="ARBA" id="ARBA00022833"/>
    </source>
</evidence>
<feature type="domain" description="RING-type" evidence="7">
    <location>
        <begin position="10"/>
        <end position="52"/>
    </location>
</feature>
<dbReference type="PROSITE" id="PS50089">
    <property type="entry name" value="ZF_RING_2"/>
    <property type="match status" value="1"/>
</dbReference>
<name>A0A6A4W983_AMPAM</name>
<dbReference type="SMART" id="SM00184">
    <property type="entry name" value="RING"/>
    <property type="match status" value="1"/>
</dbReference>
<keyword evidence="1" id="KW-0479">Metal-binding</keyword>
<feature type="compositionally biased region" description="Polar residues" evidence="6">
    <location>
        <begin position="814"/>
        <end position="823"/>
    </location>
</feature>
<dbReference type="Proteomes" id="UP000440578">
    <property type="component" value="Unassembled WGS sequence"/>
</dbReference>
<feature type="compositionally biased region" description="Basic and acidic residues" evidence="6">
    <location>
        <begin position="1025"/>
        <end position="1035"/>
    </location>
</feature>
<organism evidence="9 10">
    <name type="scientific">Amphibalanus amphitrite</name>
    <name type="common">Striped barnacle</name>
    <name type="synonym">Balanus amphitrite</name>
    <dbReference type="NCBI Taxonomy" id="1232801"/>
    <lineage>
        <taxon>Eukaryota</taxon>
        <taxon>Metazoa</taxon>
        <taxon>Ecdysozoa</taxon>
        <taxon>Arthropoda</taxon>
        <taxon>Crustacea</taxon>
        <taxon>Multicrustacea</taxon>
        <taxon>Cirripedia</taxon>
        <taxon>Thoracica</taxon>
        <taxon>Thoracicalcarea</taxon>
        <taxon>Balanomorpha</taxon>
        <taxon>Balanoidea</taxon>
        <taxon>Balanidae</taxon>
        <taxon>Amphibalaninae</taxon>
        <taxon>Amphibalanus</taxon>
    </lineage>
</organism>
<feature type="compositionally biased region" description="Low complexity" evidence="6">
    <location>
        <begin position="526"/>
        <end position="544"/>
    </location>
</feature>
<sequence length="1042" mass="112232">MESFESLLTCCICLDRYRNPKLLPCQHTFCMEPCMEGLIDYVKRQVKCPECRAEHRIPYKGIQEFPSNVTMQRFIDMHSEISGELPDPTKGQVMERCQVCNEKEYLQPCAHCDKKICAECKSAHVDVLKRELTRINGQVRRGLHRLQDIYDAIDKNASTVQQNCVAVREEVENIGQRLIKAIQDRTEYLKAEVDSHMANEVRNLNTLKSNLEQEIGNIESNSELAEKHLNDQIEWDDAELTDAKDIFLKTVEFIRNFEHEMPTGGDARRPVRFSAAQDPGSLSRTLEHFGELNIGASKQPAITDGSSQGFGGGGGGFPALMAPGPGGPGLMRSKSDHRLVAALRHQEERGYGYGDESGRSSPVSRRRFGERPERKASDAGLLGDDLSYDAPSERRHKYRSRFTRRHLDADDDMESYRPEPYAAQADASKEKKKEREKVLDTDDATKGPISGIARILDVPKVIQKVVEAERPKKKKEEPKKEAPAPKPTPAPAPSPAPWRRQKSEDDEIAKIKKMNQEADARCQRGATGATAAAATAESTPARTAQPSAERRTSQVTPAAPPSARPATGREETSSEADESRRRTSRAGGQSADNSRGGIADWINEPFETPSSRRSAPAPAAAPAAQDTPAVSEQPPRRTAAAPARRPSVSQSSESQSSESAEEPSTPARPSQPPTPAAAAQPAHPAAAEPVITSPPATPSGAATGRPRFQSRFLGRASTPKAEEQGEAETSSGSDSETDSDTDTSSDSDSESESESESEAKPAPRAVDPVVARPGVTSQSARGAGARRNTADSVTATSVSSPSVAGRRSYGDPSPATSRYSSRYGSDAEPTPHETRYGEYGGGQSSALTRVRTSSAADTPPRTHQVENNYAAYAAKFSRPASQRPTSSDLDYSSAASPRYSSYTSRFLNRSKSSAALDAPEEATRPSGDSASSGPAAAAAGGSRTDGTSRYASAQERRSWLARSGSSSEQGDEQERGSRGSPAVARQTSGDSGTDGEPAGDSATGSRNEALSSWAQYLKNKYGYKNSRDPGKETSKVSDGAPA</sequence>
<evidence type="ECO:0000259" key="7">
    <source>
        <dbReference type="PROSITE" id="PS50089"/>
    </source>
</evidence>
<feature type="compositionally biased region" description="Low complexity" evidence="6">
    <location>
        <begin position="676"/>
        <end position="689"/>
    </location>
</feature>
<feature type="compositionally biased region" description="Basic and acidic residues" evidence="6">
    <location>
        <begin position="508"/>
        <end position="522"/>
    </location>
</feature>
<dbReference type="InterPro" id="IPR001841">
    <property type="entry name" value="Znf_RING"/>
</dbReference>
<gene>
    <name evidence="9" type="primary">nhl-1_2</name>
    <name evidence="9" type="ORF">FJT64_024134</name>
</gene>
<dbReference type="FunFam" id="3.30.40.10:FF:000185">
    <property type="entry name" value="RING finger protein nhl-1"/>
    <property type="match status" value="1"/>
</dbReference>
<dbReference type="OrthoDB" id="342730at2759"/>
<dbReference type="Pfam" id="PF00097">
    <property type="entry name" value="zf-C3HC4"/>
    <property type="match status" value="1"/>
</dbReference>
<dbReference type="Gene3D" id="3.30.40.10">
    <property type="entry name" value="Zinc/RING finger domain, C3HC4 (zinc finger)"/>
    <property type="match status" value="1"/>
</dbReference>
<feature type="compositionally biased region" description="Basic and acidic residues" evidence="6">
    <location>
        <begin position="367"/>
        <end position="377"/>
    </location>
</feature>
<feature type="compositionally biased region" description="Low complexity" evidence="6">
    <location>
        <begin position="636"/>
        <end position="668"/>
    </location>
</feature>
<evidence type="ECO:0000256" key="4">
    <source>
        <dbReference type="PROSITE-ProRule" id="PRU00024"/>
    </source>
</evidence>
<dbReference type="EMBL" id="VIIS01000904">
    <property type="protein sequence ID" value="KAF0303946.1"/>
    <property type="molecule type" value="Genomic_DNA"/>
</dbReference>
<feature type="compositionally biased region" description="Acidic residues" evidence="6">
    <location>
        <begin position="735"/>
        <end position="756"/>
    </location>
</feature>
<evidence type="ECO:0000259" key="8">
    <source>
        <dbReference type="PROSITE" id="PS50119"/>
    </source>
</evidence>
<feature type="compositionally biased region" description="Basic and acidic residues" evidence="6">
    <location>
        <begin position="427"/>
        <end position="445"/>
    </location>
</feature>
<feature type="region of interest" description="Disordered" evidence="6">
    <location>
        <begin position="345"/>
        <end position="1042"/>
    </location>
</feature>
<keyword evidence="10" id="KW-1185">Reference proteome</keyword>
<feature type="compositionally biased region" description="Basic and acidic residues" evidence="6">
    <location>
        <begin position="567"/>
        <end position="581"/>
    </location>
</feature>
<evidence type="ECO:0000256" key="1">
    <source>
        <dbReference type="ARBA" id="ARBA00022723"/>
    </source>
</evidence>
<dbReference type="PANTHER" id="PTHR25462:SF296">
    <property type="entry name" value="MEIOTIC P26, ISOFORM F"/>
    <property type="match status" value="1"/>
</dbReference>
<dbReference type="InterPro" id="IPR047153">
    <property type="entry name" value="TRIM45/56/19-like"/>
</dbReference>
<keyword evidence="2 4" id="KW-0863">Zinc-finger</keyword>
<dbReference type="CDD" id="cd16524">
    <property type="entry name" value="RING-HC_NHL-1-like"/>
    <property type="match status" value="1"/>
</dbReference>
<feature type="compositionally biased region" description="Low complexity" evidence="6">
    <location>
        <begin position="790"/>
        <end position="804"/>
    </location>
</feature>
<dbReference type="AlphaFoldDB" id="A0A6A4W983"/>
<protein>
    <submittedName>
        <fullName evidence="9">RING finger protein nhl-1</fullName>
    </submittedName>
</protein>
<proteinExistence type="predicted"/>
<feature type="region of interest" description="Disordered" evidence="6">
    <location>
        <begin position="298"/>
        <end position="333"/>
    </location>
</feature>
<dbReference type="GO" id="GO:0008270">
    <property type="term" value="F:zinc ion binding"/>
    <property type="evidence" value="ECO:0007669"/>
    <property type="project" value="UniProtKB-KW"/>
</dbReference>
<feature type="compositionally biased region" description="Pro residues" evidence="6">
    <location>
        <begin position="484"/>
        <end position="496"/>
    </location>
</feature>
<feature type="compositionally biased region" description="Low complexity" evidence="6">
    <location>
        <begin position="891"/>
        <end position="905"/>
    </location>
</feature>